<dbReference type="AlphaFoldDB" id="A0A0F6MM49"/>
<gene>
    <name evidence="1" type="ORF">HMPREF9723_02364</name>
</gene>
<organism evidence="1">
    <name type="scientific">Treponema denticola OTK</name>
    <dbReference type="NCBI Taxonomy" id="999434"/>
    <lineage>
        <taxon>Bacteria</taxon>
        <taxon>Pseudomonadati</taxon>
        <taxon>Spirochaetota</taxon>
        <taxon>Spirochaetia</taxon>
        <taxon>Spirochaetales</taxon>
        <taxon>Treponemataceae</taxon>
        <taxon>Treponema</taxon>
    </lineage>
</organism>
<name>A0A0F6MM49_TREDN</name>
<dbReference type="PATRIC" id="fig|999434.4.peg.2462"/>
<protein>
    <submittedName>
        <fullName evidence="1">Uncharacterized protein</fullName>
    </submittedName>
</protein>
<comment type="caution">
    <text evidence="1">The sequence shown here is derived from an EMBL/GenBank/DDBJ whole genome shotgun (WGS) entry which is preliminary data.</text>
</comment>
<dbReference type="HOGENOM" id="CLU_2653409_0_0_12"/>
<dbReference type="EMBL" id="AGDY01000010">
    <property type="protein sequence ID" value="EMB19667.1"/>
    <property type="molecule type" value="Genomic_DNA"/>
</dbReference>
<proteinExistence type="predicted"/>
<dbReference type="Proteomes" id="UP000011701">
    <property type="component" value="Chromosome"/>
</dbReference>
<reference evidence="1" key="1">
    <citation type="submission" date="2012-01" db="EMBL/GenBank/DDBJ databases">
        <title>The Genome Sequence of Treponema denticola OTK.</title>
        <authorList>
            <consortium name="The Broad Institute Genome Sequencing Platform"/>
            <person name="Earl A."/>
            <person name="Ward D."/>
            <person name="Feldgarden M."/>
            <person name="Gevers D."/>
            <person name="Blanton J.M."/>
            <person name="Fenno C.J."/>
            <person name="Baranova O.V."/>
            <person name="Mathney J."/>
            <person name="Dewhirst F.E."/>
            <person name="Izard J."/>
            <person name="Young S.K."/>
            <person name="Zeng Q."/>
            <person name="Gargeya S."/>
            <person name="Fitzgerald M."/>
            <person name="Haas B."/>
            <person name="Abouelleil A."/>
            <person name="Alvarado L."/>
            <person name="Arachchi H.M."/>
            <person name="Berlin A."/>
            <person name="Chapman S.B."/>
            <person name="Gearin G."/>
            <person name="Goldberg J."/>
            <person name="Griggs A."/>
            <person name="Gujja S."/>
            <person name="Hansen M."/>
            <person name="Heiman D."/>
            <person name="Howarth C."/>
            <person name="Larimer J."/>
            <person name="Lui A."/>
            <person name="MacDonald P.J.P."/>
            <person name="McCowen C."/>
            <person name="Montmayeur A."/>
            <person name="Murphy C."/>
            <person name="Neiman D."/>
            <person name="Pearson M."/>
            <person name="Priest M."/>
            <person name="Roberts A."/>
            <person name="Saif S."/>
            <person name="Shea T."/>
            <person name="Sisk P."/>
            <person name="Stolte C."/>
            <person name="Sykes S."/>
            <person name="Wortman J."/>
            <person name="Nusbaum C."/>
            <person name="Birren B."/>
        </authorList>
    </citation>
    <scope>NUCLEOTIDE SEQUENCE [LARGE SCALE GENOMIC DNA]</scope>
    <source>
        <strain evidence="1">OTK</strain>
    </source>
</reference>
<sequence>MNLDKLRKDIKSGSLDLSDIKNIDILYGKLTYPNERYCFLSIFETLRLGNRCVPSCMEGCSLSCTSTCSTSEQTVV</sequence>
<dbReference type="RefSeq" id="WP_002693481.1">
    <property type="nucleotide sequence ID" value="NZ_CM001797.1"/>
</dbReference>
<evidence type="ECO:0000313" key="1">
    <source>
        <dbReference type="EMBL" id="EMB19667.1"/>
    </source>
</evidence>
<accession>A0A0F6MM49</accession>